<dbReference type="OrthoDB" id="1827816at2759"/>
<keyword evidence="2" id="KW-1185">Reference proteome</keyword>
<accession>A0A5B6WEV7</accession>
<name>A0A5B6WEV7_9ROSI</name>
<proteinExistence type="predicted"/>
<dbReference type="PANTHER" id="PTHR45835:SF99">
    <property type="entry name" value="CHROMO DOMAIN-CONTAINING PROTEIN-RELATED"/>
    <property type="match status" value="1"/>
</dbReference>
<protein>
    <submittedName>
        <fullName evidence="1">DNA/RNA polymerases superfamily protein</fullName>
    </submittedName>
</protein>
<dbReference type="EMBL" id="SMMG02000003">
    <property type="protein sequence ID" value="KAA3479834.1"/>
    <property type="molecule type" value="Genomic_DNA"/>
</dbReference>
<sequence>MEMRENLDGFCFWLITHFLRNDTVWVVVDRYTSTRFLNPSCQRGIQGLHLDSGSNYNSLQKLNSVLVRYVLRLCIGLGWDKYLLLAWFGYNNYQSSIGMSPIKALYGRKCMSPACWVELREIKLIRPNLVHDTKEKKSNSFVTNFK</sequence>
<evidence type="ECO:0000313" key="2">
    <source>
        <dbReference type="Proteomes" id="UP000325315"/>
    </source>
</evidence>
<dbReference type="Proteomes" id="UP000325315">
    <property type="component" value="Unassembled WGS sequence"/>
</dbReference>
<organism evidence="1 2">
    <name type="scientific">Gossypium australe</name>
    <dbReference type="NCBI Taxonomy" id="47621"/>
    <lineage>
        <taxon>Eukaryota</taxon>
        <taxon>Viridiplantae</taxon>
        <taxon>Streptophyta</taxon>
        <taxon>Embryophyta</taxon>
        <taxon>Tracheophyta</taxon>
        <taxon>Spermatophyta</taxon>
        <taxon>Magnoliopsida</taxon>
        <taxon>eudicotyledons</taxon>
        <taxon>Gunneridae</taxon>
        <taxon>Pentapetalae</taxon>
        <taxon>rosids</taxon>
        <taxon>malvids</taxon>
        <taxon>Malvales</taxon>
        <taxon>Malvaceae</taxon>
        <taxon>Malvoideae</taxon>
        <taxon>Gossypium</taxon>
    </lineage>
</organism>
<comment type="caution">
    <text evidence="1">The sequence shown here is derived from an EMBL/GenBank/DDBJ whole genome shotgun (WGS) entry which is preliminary data.</text>
</comment>
<dbReference type="AlphaFoldDB" id="A0A5B6WEV7"/>
<evidence type="ECO:0000313" key="1">
    <source>
        <dbReference type="EMBL" id="KAA3479834.1"/>
    </source>
</evidence>
<gene>
    <name evidence="1" type="ORF">EPI10_020315</name>
</gene>
<dbReference type="PANTHER" id="PTHR45835">
    <property type="entry name" value="YALI0A06105P"/>
    <property type="match status" value="1"/>
</dbReference>
<reference evidence="2" key="1">
    <citation type="journal article" date="2019" name="Plant Biotechnol. J.">
        <title>Genome sequencing of the Australian wild diploid species Gossypium australe highlights disease resistance and delayed gland morphogenesis.</title>
        <authorList>
            <person name="Cai Y."/>
            <person name="Cai X."/>
            <person name="Wang Q."/>
            <person name="Wang P."/>
            <person name="Zhang Y."/>
            <person name="Cai C."/>
            <person name="Xu Y."/>
            <person name="Wang K."/>
            <person name="Zhou Z."/>
            <person name="Wang C."/>
            <person name="Geng S."/>
            <person name="Li B."/>
            <person name="Dong Q."/>
            <person name="Hou Y."/>
            <person name="Wang H."/>
            <person name="Ai P."/>
            <person name="Liu Z."/>
            <person name="Yi F."/>
            <person name="Sun M."/>
            <person name="An G."/>
            <person name="Cheng J."/>
            <person name="Zhang Y."/>
            <person name="Shi Q."/>
            <person name="Xie Y."/>
            <person name="Shi X."/>
            <person name="Chang Y."/>
            <person name="Huang F."/>
            <person name="Chen Y."/>
            <person name="Hong S."/>
            <person name="Mi L."/>
            <person name="Sun Q."/>
            <person name="Zhang L."/>
            <person name="Zhou B."/>
            <person name="Peng R."/>
            <person name="Zhang X."/>
            <person name="Liu F."/>
        </authorList>
    </citation>
    <scope>NUCLEOTIDE SEQUENCE [LARGE SCALE GENOMIC DNA]</scope>
    <source>
        <strain evidence="2">cv. PA1801</strain>
    </source>
</reference>